<sequence>MAGKRSKDIDVWILHIENLLAHCSEGKEVPPTCKVSINVNEETNAFIDEHSSKFGEQESQLFIQLQDYLSYFDGDISGSKPKIRAKQALNRLHPLVKWLEEHGALKVDIRNSNEETPMLIKSMEWIEALLNALKEVIDKDDWDRWTKRISQKKKDAKRDRIPINKKVKEYLEDRQAFFDEPSLQAFTDKLGEKYDICSVSDLERQRSLVEKLEKQIASNQKILTVLEDSGNFYDALKALIAHDVKVKANQKYRIGKMKPVQDGVDHVVSKLTPVEDESDFILVDLDSKREK</sequence>
<feature type="coiled-coil region" evidence="1">
    <location>
        <begin position="202"/>
        <end position="229"/>
    </location>
</feature>
<evidence type="ECO:0000256" key="1">
    <source>
        <dbReference type="SAM" id="Coils"/>
    </source>
</evidence>
<dbReference type="Proteomes" id="UP000006334">
    <property type="component" value="Unassembled WGS sequence"/>
</dbReference>
<gene>
    <name evidence="2" type="ORF">GLIP_1110</name>
</gene>
<dbReference type="RefSeq" id="WP_008843569.1">
    <property type="nucleotide sequence ID" value="NZ_BAEN01000022.1"/>
</dbReference>
<proteinExistence type="predicted"/>
<evidence type="ECO:0000313" key="3">
    <source>
        <dbReference type="Proteomes" id="UP000006334"/>
    </source>
</evidence>
<keyword evidence="1" id="KW-0175">Coiled coil</keyword>
<name>K6Y695_9ALTE</name>
<organism evidence="2 3">
    <name type="scientific">Aliiglaciecola lipolytica E3</name>
    <dbReference type="NCBI Taxonomy" id="1127673"/>
    <lineage>
        <taxon>Bacteria</taxon>
        <taxon>Pseudomonadati</taxon>
        <taxon>Pseudomonadota</taxon>
        <taxon>Gammaproteobacteria</taxon>
        <taxon>Alteromonadales</taxon>
        <taxon>Alteromonadaceae</taxon>
        <taxon>Aliiglaciecola</taxon>
    </lineage>
</organism>
<comment type="caution">
    <text evidence="2">The sequence shown here is derived from an EMBL/GenBank/DDBJ whole genome shotgun (WGS) entry which is preliminary data.</text>
</comment>
<evidence type="ECO:0000313" key="2">
    <source>
        <dbReference type="EMBL" id="GAC13752.1"/>
    </source>
</evidence>
<accession>K6Y695</accession>
<dbReference type="EMBL" id="BAEN01000022">
    <property type="protein sequence ID" value="GAC13752.1"/>
    <property type="molecule type" value="Genomic_DNA"/>
</dbReference>
<reference evidence="2 3" key="1">
    <citation type="journal article" date="2017" name="Antonie Van Leeuwenhoek">
        <title>Rhizobium rhizosphaerae sp. nov., a novel species isolated from rice rhizosphere.</title>
        <authorList>
            <person name="Zhao J.J."/>
            <person name="Zhang J."/>
            <person name="Zhang R.J."/>
            <person name="Zhang C.W."/>
            <person name="Yin H.Q."/>
            <person name="Zhang X.X."/>
        </authorList>
    </citation>
    <scope>NUCLEOTIDE SEQUENCE [LARGE SCALE GENOMIC DNA]</scope>
    <source>
        <strain evidence="2 3">E3</strain>
    </source>
</reference>
<protein>
    <submittedName>
        <fullName evidence="2">Uncharacterized protein</fullName>
    </submittedName>
</protein>
<dbReference type="AlphaFoldDB" id="K6Y695"/>
<keyword evidence="3" id="KW-1185">Reference proteome</keyword>